<accession>A0A822UZR3</accession>
<reference evidence="1 2" key="1">
    <citation type="submission" date="2016-01" db="EMBL/GenBank/DDBJ databases">
        <authorList>
            <person name="Regsiter A."/>
            <person name="william w."/>
        </authorList>
    </citation>
    <scope>NUCLEOTIDE SEQUENCE [LARGE SCALE GENOMIC DNA]</scope>
    <source>
        <strain evidence="1 2">B6</strain>
    </source>
</reference>
<name>A0A822UZR3_AGRTU</name>
<dbReference type="Proteomes" id="UP000192074">
    <property type="component" value="Unassembled WGS sequence"/>
</dbReference>
<organism evidence="1 2">
    <name type="scientific">Agrobacterium tumefaciens str. B6</name>
    <dbReference type="NCBI Taxonomy" id="1183423"/>
    <lineage>
        <taxon>Bacteria</taxon>
        <taxon>Pseudomonadati</taxon>
        <taxon>Pseudomonadota</taxon>
        <taxon>Alphaproteobacteria</taxon>
        <taxon>Hyphomicrobiales</taxon>
        <taxon>Rhizobiaceae</taxon>
        <taxon>Rhizobium/Agrobacterium group</taxon>
        <taxon>Agrobacterium</taxon>
        <taxon>Agrobacterium tumefaciens complex</taxon>
    </lineage>
</organism>
<gene>
    <name evidence="1" type="ORF">AGR4A_Cc190293</name>
</gene>
<sequence>MRSRRPECRCQKTVTCRLGLLPSPDYVLHVAKVTFKLYRVASKMLAQYATGILIALAIASNEIEPNAAFAWDVLNDGLDPFEVAC</sequence>
<evidence type="ECO:0000313" key="1">
    <source>
        <dbReference type="EMBL" id="CVI15743.1"/>
    </source>
</evidence>
<comment type="caution">
    <text evidence="1">The sequence shown here is derived from an EMBL/GenBank/DDBJ whole genome shotgun (WGS) entry which is preliminary data.</text>
</comment>
<dbReference type="EMBL" id="FCNL01000011">
    <property type="protein sequence ID" value="CVI15743.1"/>
    <property type="molecule type" value="Genomic_DNA"/>
</dbReference>
<proteinExistence type="predicted"/>
<protein>
    <submittedName>
        <fullName evidence="1">Uncharacterized protein</fullName>
    </submittedName>
</protein>
<evidence type="ECO:0000313" key="2">
    <source>
        <dbReference type="Proteomes" id="UP000192074"/>
    </source>
</evidence>
<dbReference type="AlphaFoldDB" id="A0A822UZR3"/>